<dbReference type="OrthoDB" id="4454461at2759"/>
<gene>
    <name evidence="2" type="ORF">ASPGLDRAFT_39318</name>
</gene>
<dbReference type="Pfam" id="PF00646">
    <property type="entry name" value="F-box"/>
    <property type="match status" value="1"/>
</dbReference>
<proteinExistence type="predicted"/>
<dbReference type="RefSeq" id="XP_022396715.1">
    <property type="nucleotide sequence ID" value="XM_022545061.1"/>
</dbReference>
<dbReference type="VEuPathDB" id="FungiDB:ASPGLDRAFT_39318"/>
<dbReference type="AlphaFoldDB" id="A0A1L9V7W4"/>
<feature type="domain" description="F-box" evidence="1">
    <location>
        <begin position="48"/>
        <end position="77"/>
    </location>
</feature>
<name>A0A1L9V7W4_ASPGL</name>
<dbReference type="SUPFAM" id="SSF81383">
    <property type="entry name" value="F-box domain"/>
    <property type="match status" value="1"/>
</dbReference>
<accession>A0A1L9V7W4</accession>
<evidence type="ECO:0000259" key="1">
    <source>
        <dbReference type="Pfam" id="PF00646"/>
    </source>
</evidence>
<dbReference type="Proteomes" id="UP000184300">
    <property type="component" value="Unassembled WGS sequence"/>
</dbReference>
<keyword evidence="3" id="KW-1185">Reference proteome</keyword>
<reference evidence="3" key="1">
    <citation type="journal article" date="2017" name="Genome Biol.">
        <title>Comparative genomics reveals high biological diversity and specific adaptations in the industrially and medically important fungal genus Aspergillus.</title>
        <authorList>
            <person name="de Vries R.P."/>
            <person name="Riley R."/>
            <person name="Wiebenga A."/>
            <person name="Aguilar-Osorio G."/>
            <person name="Amillis S."/>
            <person name="Uchima C.A."/>
            <person name="Anderluh G."/>
            <person name="Asadollahi M."/>
            <person name="Askin M."/>
            <person name="Barry K."/>
            <person name="Battaglia E."/>
            <person name="Bayram O."/>
            <person name="Benocci T."/>
            <person name="Braus-Stromeyer S.A."/>
            <person name="Caldana C."/>
            <person name="Canovas D."/>
            <person name="Cerqueira G.C."/>
            <person name="Chen F."/>
            <person name="Chen W."/>
            <person name="Choi C."/>
            <person name="Clum A."/>
            <person name="Dos Santos R.A."/>
            <person name="Damasio A.R."/>
            <person name="Diallinas G."/>
            <person name="Emri T."/>
            <person name="Fekete E."/>
            <person name="Flipphi M."/>
            <person name="Freyberg S."/>
            <person name="Gallo A."/>
            <person name="Gournas C."/>
            <person name="Habgood R."/>
            <person name="Hainaut M."/>
            <person name="Harispe M.L."/>
            <person name="Henrissat B."/>
            <person name="Hilden K.S."/>
            <person name="Hope R."/>
            <person name="Hossain A."/>
            <person name="Karabika E."/>
            <person name="Karaffa L."/>
            <person name="Karanyi Z."/>
            <person name="Krasevec N."/>
            <person name="Kuo A."/>
            <person name="Kusch H."/>
            <person name="LaButti K."/>
            <person name="Lagendijk E.L."/>
            <person name="Lapidus A."/>
            <person name="Levasseur A."/>
            <person name="Lindquist E."/>
            <person name="Lipzen A."/>
            <person name="Logrieco A.F."/>
            <person name="MacCabe A."/>
            <person name="Maekelae M.R."/>
            <person name="Malavazi I."/>
            <person name="Melin P."/>
            <person name="Meyer V."/>
            <person name="Mielnichuk N."/>
            <person name="Miskei M."/>
            <person name="Molnar A.P."/>
            <person name="Mule G."/>
            <person name="Ngan C.Y."/>
            <person name="Orejas M."/>
            <person name="Orosz E."/>
            <person name="Ouedraogo J.P."/>
            <person name="Overkamp K.M."/>
            <person name="Park H.-S."/>
            <person name="Perrone G."/>
            <person name="Piumi F."/>
            <person name="Punt P.J."/>
            <person name="Ram A.F."/>
            <person name="Ramon A."/>
            <person name="Rauscher S."/>
            <person name="Record E."/>
            <person name="Riano-Pachon D.M."/>
            <person name="Robert V."/>
            <person name="Roehrig J."/>
            <person name="Ruller R."/>
            <person name="Salamov A."/>
            <person name="Salih N.S."/>
            <person name="Samson R.A."/>
            <person name="Sandor E."/>
            <person name="Sanguinetti M."/>
            <person name="Schuetze T."/>
            <person name="Sepcic K."/>
            <person name="Shelest E."/>
            <person name="Sherlock G."/>
            <person name="Sophianopoulou V."/>
            <person name="Squina F.M."/>
            <person name="Sun H."/>
            <person name="Susca A."/>
            <person name="Todd R.B."/>
            <person name="Tsang A."/>
            <person name="Unkles S.E."/>
            <person name="van de Wiele N."/>
            <person name="van Rossen-Uffink D."/>
            <person name="Oliveira J.V."/>
            <person name="Vesth T.C."/>
            <person name="Visser J."/>
            <person name="Yu J.-H."/>
            <person name="Zhou M."/>
            <person name="Andersen M.R."/>
            <person name="Archer D.B."/>
            <person name="Baker S.E."/>
            <person name="Benoit I."/>
            <person name="Brakhage A.A."/>
            <person name="Braus G.H."/>
            <person name="Fischer R."/>
            <person name="Frisvad J.C."/>
            <person name="Goldman G.H."/>
            <person name="Houbraken J."/>
            <person name="Oakley B."/>
            <person name="Pocsi I."/>
            <person name="Scazzocchio C."/>
            <person name="Seiboth B."/>
            <person name="vanKuyk P.A."/>
            <person name="Wortman J."/>
            <person name="Dyer P.S."/>
            <person name="Grigoriev I.V."/>
        </authorList>
    </citation>
    <scope>NUCLEOTIDE SEQUENCE [LARGE SCALE GENOMIC DNA]</scope>
    <source>
        <strain evidence="3">CBS 516.65</strain>
    </source>
</reference>
<evidence type="ECO:0000313" key="2">
    <source>
        <dbReference type="EMBL" id="OJJ80017.1"/>
    </source>
</evidence>
<dbReference type="GeneID" id="34461322"/>
<dbReference type="InterPro" id="IPR001810">
    <property type="entry name" value="F-box_dom"/>
</dbReference>
<dbReference type="InterPro" id="IPR036047">
    <property type="entry name" value="F-box-like_dom_sf"/>
</dbReference>
<sequence length="176" mass="19998">MPFLSTITRPFLHHAYHTLFRKLTTLPFTLTQPQLNPPKSTKPIPPSPPELTLQISSYLPLPTRICLALTCKSLYTFFTPALQAPELQLPRLPLLGQSMIVREYLCTRTYKARMALLELLEDVRWGCCAVCMKLHRRGEFGVAGFGGIGDWGLGVRRVLGGVLRELGFWMFVRVFH</sequence>
<protein>
    <recommendedName>
        <fullName evidence="1">F-box domain-containing protein</fullName>
    </recommendedName>
</protein>
<organism evidence="2 3">
    <name type="scientific">Aspergillus glaucus CBS 516.65</name>
    <dbReference type="NCBI Taxonomy" id="1160497"/>
    <lineage>
        <taxon>Eukaryota</taxon>
        <taxon>Fungi</taxon>
        <taxon>Dikarya</taxon>
        <taxon>Ascomycota</taxon>
        <taxon>Pezizomycotina</taxon>
        <taxon>Eurotiomycetes</taxon>
        <taxon>Eurotiomycetidae</taxon>
        <taxon>Eurotiales</taxon>
        <taxon>Aspergillaceae</taxon>
        <taxon>Aspergillus</taxon>
        <taxon>Aspergillus subgen. Aspergillus</taxon>
    </lineage>
</organism>
<evidence type="ECO:0000313" key="3">
    <source>
        <dbReference type="Proteomes" id="UP000184300"/>
    </source>
</evidence>
<dbReference type="CDD" id="cd09917">
    <property type="entry name" value="F-box_SF"/>
    <property type="match status" value="1"/>
</dbReference>
<dbReference type="EMBL" id="KV878913">
    <property type="protein sequence ID" value="OJJ80017.1"/>
    <property type="molecule type" value="Genomic_DNA"/>
</dbReference>